<dbReference type="AlphaFoldDB" id="A0A562SGL5"/>
<sequence length="306" mass="33988">MKAVICSQYGPPDVLQIEEVAKPKPNPNQLLVRVAASAVNSGDVRVRKLDVKGLMKIIMRLVLGISKPRKPILGTVYAGVVETVGDKVSTFKPGDKVFGMSGFDFGAHAEYIVINQNRNVIKMPANASFEEAAAIIFGGQTAIYFLDKLKIDRKPNQKILIIGATGSVGSAAIQIAKYYRADVTAVCSSQGQYLVNELGITDIVLYDKESFTSRTDKFDIIFDAIGKYSKNECKKLLKKKGMYKSVNGTEYASEKKQQLQLLKELFEKNAFKAIIDKTFRMDEIREAHWYVESGRKKGNVVLRMGE</sequence>
<dbReference type="Pfam" id="PF13602">
    <property type="entry name" value="ADH_zinc_N_2"/>
    <property type="match status" value="1"/>
</dbReference>
<proteinExistence type="predicted"/>
<dbReference type="InterPro" id="IPR050700">
    <property type="entry name" value="YIM1/Zinc_Alcohol_DH_Fams"/>
</dbReference>
<evidence type="ECO:0000313" key="2">
    <source>
        <dbReference type="EMBL" id="TWI80134.1"/>
    </source>
</evidence>
<dbReference type="Gene3D" id="3.40.50.720">
    <property type="entry name" value="NAD(P)-binding Rossmann-like Domain"/>
    <property type="match status" value="1"/>
</dbReference>
<dbReference type="CDD" id="cd08267">
    <property type="entry name" value="MDR1"/>
    <property type="match status" value="1"/>
</dbReference>
<gene>
    <name evidence="2" type="ORF">IQ13_2803</name>
</gene>
<dbReference type="PANTHER" id="PTHR11695">
    <property type="entry name" value="ALCOHOL DEHYDROGENASE RELATED"/>
    <property type="match status" value="1"/>
</dbReference>
<dbReference type="OrthoDB" id="634508at2"/>
<protein>
    <submittedName>
        <fullName evidence="2">NADPH:quinone reductase-like Zn-dependent oxidoreductase</fullName>
    </submittedName>
</protein>
<dbReference type="EMBL" id="VLLE01000005">
    <property type="protein sequence ID" value="TWI80134.1"/>
    <property type="molecule type" value="Genomic_DNA"/>
</dbReference>
<evidence type="ECO:0000313" key="3">
    <source>
        <dbReference type="Proteomes" id="UP000316167"/>
    </source>
</evidence>
<dbReference type="SUPFAM" id="SSF50129">
    <property type="entry name" value="GroES-like"/>
    <property type="match status" value="1"/>
</dbReference>
<dbReference type="Pfam" id="PF08240">
    <property type="entry name" value="ADH_N"/>
    <property type="match status" value="1"/>
</dbReference>
<reference evidence="2 3" key="1">
    <citation type="journal article" date="2015" name="Stand. Genomic Sci.">
        <title>Genomic Encyclopedia of Bacterial and Archaeal Type Strains, Phase III: the genomes of soil and plant-associated and newly described type strains.</title>
        <authorList>
            <person name="Whitman W.B."/>
            <person name="Woyke T."/>
            <person name="Klenk H.P."/>
            <person name="Zhou Y."/>
            <person name="Lilburn T.G."/>
            <person name="Beck B.J."/>
            <person name="De Vos P."/>
            <person name="Vandamme P."/>
            <person name="Eisen J.A."/>
            <person name="Garrity G."/>
            <person name="Hugenholtz P."/>
            <person name="Kyrpides N.C."/>
        </authorList>
    </citation>
    <scope>NUCLEOTIDE SEQUENCE [LARGE SCALE GENOMIC DNA]</scope>
    <source>
        <strain evidence="2 3">CGMCC 1.7271</strain>
    </source>
</reference>
<comment type="caution">
    <text evidence="2">The sequence shown here is derived from an EMBL/GenBank/DDBJ whole genome shotgun (WGS) entry which is preliminary data.</text>
</comment>
<dbReference type="Gene3D" id="3.90.180.10">
    <property type="entry name" value="Medium-chain alcohol dehydrogenases, catalytic domain"/>
    <property type="match status" value="1"/>
</dbReference>
<name>A0A562SGL5_9BACT</name>
<accession>A0A562SGL5</accession>
<dbReference type="Pfam" id="PF00107">
    <property type="entry name" value="ADH_zinc_N"/>
    <property type="match status" value="1"/>
</dbReference>
<dbReference type="InterPro" id="IPR020843">
    <property type="entry name" value="ER"/>
</dbReference>
<dbReference type="InterPro" id="IPR013149">
    <property type="entry name" value="ADH-like_C"/>
</dbReference>
<dbReference type="Proteomes" id="UP000316167">
    <property type="component" value="Unassembled WGS sequence"/>
</dbReference>
<dbReference type="GO" id="GO:0016491">
    <property type="term" value="F:oxidoreductase activity"/>
    <property type="evidence" value="ECO:0007669"/>
    <property type="project" value="InterPro"/>
</dbReference>
<keyword evidence="3" id="KW-1185">Reference proteome</keyword>
<evidence type="ECO:0000259" key="1">
    <source>
        <dbReference type="SMART" id="SM00829"/>
    </source>
</evidence>
<dbReference type="PANTHER" id="PTHR11695:SF648">
    <property type="entry name" value="ZINC-BINDING OXIDOREDUCTASE"/>
    <property type="match status" value="1"/>
</dbReference>
<dbReference type="SMART" id="SM00829">
    <property type="entry name" value="PKS_ER"/>
    <property type="match status" value="1"/>
</dbReference>
<dbReference type="InterPro" id="IPR011032">
    <property type="entry name" value="GroES-like_sf"/>
</dbReference>
<dbReference type="InterPro" id="IPR036291">
    <property type="entry name" value="NAD(P)-bd_dom_sf"/>
</dbReference>
<dbReference type="InterPro" id="IPR013154">
    <property type="entry name" value="ADH-like_N"/>
</dbReference>
<feature type="domain" description="Enoyl reductase (ER)" evidence="1">
    <location>
        <begin position="10"/>
        <end position="302"/>
    </location>
</feature>
<organism evidence="2 3">
    <name type="scientific">Lacibacter cauensis</name>
    <dbReference type="NCBI Taxonomy" id="510947"/>
    <lineage>
        <taxon>Bacteria</taxon>
        <taxon>Pseudomonadati</taxon>
        <taxon>Bacteroidota</taxon>
        <taxon>Chitinophagia</taxon>
        <taxon>Chitinophagales</taxon>
        <taxon>Chitinophagaceae</taxon>
        <taxon>Lacibacter</taxon>
    </lineage>
</organism>
<dbReference type="SUPFAM" id="SSF51735">
    <property type="entry name" value="NAD(P)-binding Rossmann-fold domains"/>
    <property type="match status" value="1"/>
</dbReference>